<dbReference type="KEGG" id="mri:Mal4_21830"/>
<accession>A0A517Z5V2</accession>
<dbReference type="OrthoDB" id="214577at2"/>
<dbReference type="AlphaFoldDB" id="A0A517Z5V2"/>
<sequence length="103" mass="11965">MFFRFGAALFLVLTISLFGIAVEKRILSLKREISLQHYRLERLMEREARLRVRAAELGAPERIARAIAEGAVDLQPPEEPLSREPRRTPLLQWQLRSSSPDRR</sequence>
<organism evidence="1 2">
    <name type="scientific">Maioricimonas rarisocia</name>
    <dbReference type="NCBI Taxonomy" id="2528026"/>
    <lineage>
        <taxon>Bacteria</taxon>
        <taxon>Pseudomonadati</taxon>
        <taxon>Planctomycetota</taxon>
        <taxon>Planctomycetia</taxon>
        <taxon>Planctomycetales</taxon>
        <taxon>Planctomycetaceae</taxon>
        <taxon>Maioricimonas</taxon>
    </lineage>
</organism>
<evidence type="ECO:0000313" key="2">
    <source>
        <dbReference type="Proteomes" id="UP000320496"/>
    </source>
</evidence>
<name>A0A517Z5V2_9PLAN</name>
<gene>
    <name evidence="1" type="ORF">Mal4_21830</name>
</gene>
<dbReference type="RefSeq" id="WP_145369128.1">
    <property type="nucleotide sequence ID" value="NZ_CP036275.1"/>
</dbReference>
<evidence type="ECO:0000313" key="1">
    <source>
        <dbReference type="EMBL" id="QDU37866.1"/>
    </source>
</evidence>
<proteinExistence type="predicted"/>
<dbReference type="Proteomes" id="UP000320496">
    <property type="component" value="Chromosome"/>
</dbReference>
<dbReference type="EMBL" id="CP036275">
    <property type="protein sequence ID" value="QDU37866.1"/>
    <property type="molecule type" value="Genomic_DNA"/>
</dbReference>
<keyword evidence="2" id="KW-1185">Reference proteome</keyword>
<protein>
    <submittedName>
        <fullName evidence="1">Uncharacterized protein</fullName>
    </submittedName>
</protein>
<reference evidence="1 2" key="1">
    <citation type="submission" date="2019-02" db="EMBL/GenBank/DDBJ databases">
        <title>Deep-cultivation of Planctomycetes and their phenomic and genomic characterization uncovers novel biology.</title>
        <authorList>
            <person name="Wiegand S."/>
            <person name="Jogler M."/>
            <person name="Boedeker C."/>
            <person name="Pinto D."/>
            <person name="Vollmers J."/>
            <person name="Rivas-Marin E."/>
            <person name="Kohn T."/>
            <person name="Peeters S.H."/>
            <person name="Heuer A."/>
            <person name="Rast P."/>
            <person name="Oberbeckmann S."/>
            <person name="Bunk B."/>
            <person name="Jeske O."/>
            <person name="Meyerdierks A."/>
            <person name="Storesund J.E."/>
            <person name="Kallscheuer N."/>
            <person name="Luecker S."/>
            <person name="Lage O.M."/>
            <person name="Pohl T."/>
            <person name="Merkel B.J."/>
            <person name="Hornburger P."/>
            <person name="Mueller R.-W."/>
            <person name="Bruemmer F."/>
            <person name="Labrenz M."/>
            <person name="Spormann A.M."/>
            <person name="Op den Camp H."/>
            <person name="Overmann J."/>
            <person name="Amann R."/>
            <person name="Jetten M.S.M."/>
            <person name="Mascher T."/>
            <person name="Medema M.H."/>
            <person name="Devos D.P."/>
            <person name="Kaster A.-K."/>
            <person name="Ovreas L."/>
            <person name="Rohde M."/>
            <person name="Galperin M.Y."/>
            <person name="Jogler C."/>
        </authorList>
    </citation>
    <scope>NUCLEOTIDE SEQUENCE [LARGE SCALE GENOMIC DNA]</scope>
    <source>
        <strain evidence="1 2">Mal4</strain>
    </source>
</reference>